<dbReference type="AlphaFoldDB" id="A0A9Q0R1F6"/>
<feature type="region of interest" description="Disordered" evidence="1">
    <location>
        <begin position="89"/>
        <end position="111"/>
    </location>
</feature>
<name>A0A9Q0R1F6_9MAGN</name>
<proteinExistence type="predicted"/>
<sequence>MFEDLTNQTSIEFPITLHRHLDKNVSVIICHGEIILKLFFRQKLNTKSGIHTSIRRRGCVVLSVHSGQPKTEQMVLRANLLQKCSGSLSNNTHIGTDFTSEGSSNNSKTKV</sequence>
<protein>
    <submittedName>
        <fullName evidence="2">Uncharacterized protein</fullName>
    </submittedName>
</protein>
<dbReference type="EMBL" id="JAMYWD010000002">
    <property type="protein sequence ID" value="KAJ4979885.1"/>
    <property type="molecule type" value="Genomic_DNA"/>
</dbReference>
<dbReference type="Proteomes" id="UP001141806">
    <property type="component" value="Unassembled WGS sequence"/>
</dbReference>
<accession>A0A9Q0R1F6</accession>
<evidence type="ECO:0000256" key="1">
    <source>
        <dbReference type="SAM" id="MobiDB-lite"/>
    </source>
</evidence>
<reference evidence="2" key="1">
    <citation type="journal article" date="2023" name="Plant J.">
        <title>The genome of the king protea, Protea cynaroides.</title>
        <authorList>
            <person name="Chang J."/>
            <person name="Duong T.A."/>
            <person name="Schoeman C."/>
            <person name="Ma X."/>
            <person name="Roodt D."/>
            <person name="Barker N."/>
            <person name="Li Z."/>
            <person name="Van de Peer Y."/>
            <person name="Mizrachi E."/>
        </authorList>
    </citation>
    <scope>NUCLEOTIDE SEQUENCE</scope>
    <source>
        <tissue evidence="2">Young leaves</tissue>
    </source>
</reference>
<comment type="caution">
    <text evidence="2">The sequence shown here is derived from an EMBL/GenBank/DDBJ whole genome shotgun (WGS) entry which is preliminary data.</text>
</comment>
<evidence type="ECO:0000313" key="2">
    <source>
        <dbReference type="EMBL" id="KAJ4979885.1"/>
    </source>
</evidence>
<gene>
    <name evidence="2" type="ORF">NE237_010665</name>
</gene>
<keyword evidence="3" id="KW-1185">Reference proteome</keyword>
<organism evidence="2 3">
    <name type="scientific">Protea cynaroides</name>
    <dbReference type="NCBI Taxonomy" id="273540"/>
    <lineage>
        <taxon>Eukaryota</taxon>
        <taxon>Viridiplantae</taxon>
        <taxon>Streptophyta</taxon>
        <taxon>Embryophyta</taxon>
        <taxon>Tracheophyta</taxon>
        <taxon>Spermatophyta</taxon>
        <taxon>Magnoliopsida</taxon>
        <taxon>Proteales</taxon>
        <taxon>Proteaceae</taxon>
        <taxon>Protea</taxon>
    </lineage>
</organism>
<evidence type="ECO:0000313" key="3">
    <source>
        <dbReference type="Proteomes" id="UP001141806"/>
    </source>
</evidence>